<accession>A0A553K0G1</accession>
<dbReference type="PRINTS" id="PR00416">
    <property type="entry name" value="EUTPISMRASEI"/>
</dbReference>
<dbReference type="GO" id="GO:0003677">
    <property type="term" value="F:DNA binding"/>
    <property type="evidence" value="ECO:0007669"/>
    <property type="project" value="UniProtKB-KW"/>
</dbReference>
<evidence type="ECO:0000256" key="3">
    <source>
        <dbReference type="ARBA" id="ARBA00012891"/>
    </source>
</evidence>
<comment type="caution">
    <text evidence="9">The sequence shown here is derived from an EMBL/GenBank/DDBJ whole genome shotgun (WGS) entry which is preliminary data.</text>
</comment>
<dbReference type="Gene3D" id="3.90.15.10">
    <property type="entry name" value="Topoisomerase I, Chain A, domain 3"/>
    <property type="match status" value="1"/>
</dbReference>
<evidence type="ECO:0000256" key="5">
    <source>
        <dbReference type="ARBA" id="ARBA00023125"/>
    </source>
</evidence>
<dbReference type="SUPFAM" id="SSF56349">
    <property type="entry name" value="DNA breaking-rejoining enzymes"/>
    <property type="match status" value="1"/>
</dbReference>
<dbReference type="OrthoDB" id="9778962at2"/>
<evidence type="ECO:0000259" key="8">
    <source>
        <dbReference type="Pfam" id="PF21338"/>
    </source>
</evidence>
<dbReference type="InterPro" id="IPR001631">
    <property type="entry name" value="TopoI"/>
</dbReference>
<reference evidence="9 10" key="1">
    <citation type="submission" date="2019-07" db="EMBL/GenBank/DDBJ databases">
        <authorList>
            <person name="Zhou L.-Y."/>
        </authorList>
    </citation>
    <scope>NUCLEOTIDE SEQUENCE [LARGE SCALE GENOMIC DNA]</scope>
    <source>
        <strain evidence="9 10">YIM 101269</strain>
    </source>
</reference>
<dbReference type="PANTHER" id="PTHR10290">
    <property type="entry name" value="DNA TOPOISOMERASE I"/>
    <property type="match status" value="1"/>
</dbReference>
<dbReference type="Pfam" id="PF21338">
    <property type="entry name" value="Top1B_N_bact"/>
    <property type="match status" value="1"/>
</dbReference>
<dbReference type="GO" id="GO:0003917">
    <property type="term" value="F:DNA topoisomerase type I (single strand cut, ATP-independent) activity"/>
    <property type="evidence" value="ECO:0007669"/>
    <property type="project" value="UniProtKB-EC"/>
</dbReference>
<keyword evidence="5" id="KW-0238">DNA-binding</keyword>
<evidence type="ECO:0000313" key="9">
    <source>
        <dbReference type="EMBL" id="TRY18196.1"/>
    </source>
</evidence>
<dbReference type="AlphaFoldDB" id="A0A553K0G1"/>
<dbReference type="SUPFAM" id="SSF55869">
    <property type="entry name" value="DNA topoisomerase I domain"/>
    <property type="match status" value="1"/>
</dbReference>
<evidence type="ECO:0000256" key="6">
    <source>
        <dbReference type="ARBA" id="ARBA00023235"/>
    </source>
</evidence>
<comment type="similarity">
    <text evidence="2">Belongs to the type IB topoisomerase family.</text>
</comment>
<dbReference type="InterPro" id="IPR051062">
    <property type="entry name" value="Topoisomerase_IB"/>
</dbReference>
<name>A0A553K0G1_9ACTN</name>
<evidence type="ECO:0000256" key="1">
    <source>
        <dbReference type="ARBA" id="ARBA00000213"/>
    </source>
</evidence>
<dbReference type="GO" id="GO:0006265">
    <property type="term" value="P:DNA topological change"/>
    <property type="evidence" value="ECO:0007669"/>
    <property type="project" value="InterPro"/>
</dbReference>
<dbReference type="Gene3D" id="1.10.132.120">
    <property type="match status" value="1"/>
</dbReference>
<evidence type="ECO:0000313" key="10">
    <source>
        <dbReference type="Proteomes" id="UP000317638"/>
    </source>
</evidence>
<dbReference type="InterPro" id="IPR035447">
    <property type="entry name" value="DNA_topo_I_N_sf"/>
</dbReference>
<evidence type="ECO:0000256" key="4">
    <source>
        <dbReference type="ARBA" id="ARBA00023029"/>
    </source>
</evidence>
<dbReference type="InterPro" id="IPR049331">
    <property type="entry name" value="Top1B_N_bact"/>
</dbReference>
<dbReference type="RefSeq" id="WP_143938172.1">
    <property type="nucleotide sequence ID" value="NZ_VKKG01000003.1"/>
</dbReference>
<dbReference type="Gene3D" id="3.30.66.10">
    <property type="entry name" value="DNA topoisomerase I domain"/>
    <property type="match status" value="1"/>
</dbReference>
<dbReference type="PROSITE" id="PS52038">
    <property type="entry name" value="TOPO_IB_2"/>
    <property type="match status" value="1"/>
</dbReference>
<gene>
    <name evidence="9" type="ORF">FOJ82_09100</name>
</gene>
<feature type="domain" description="DNA topoisomerase I catalytic core eukaryotic-type" evidence="7">
    <location>
        <begin position="81"/>
        <end position="305"/>
    </location>
</feature>
<dbReference type="EMBL" id="VKKG01000003">
    <property type="protein sequence ID" value="TRY18196.1"/>
    <property type="molecule type" value="Genomic_DNA"/>
</dbReference>
<keyword evidence="6 9" id="KW-0413">Isomerase</keyword>
<organism evidence="9 10">
    <name type="scientific">Tessaracoccus rhinocerotis</name>
    <dbReference type="NCBI Taxonomy" id="1689449"/>
    <lineage>
        <taxon>Bacteria</taxon>
        <taxon>Bacillati</taxon>
        <taxon>Actinomycetota</taxon>
        <taxon>Actinomycetes</taxon>
        <taxon>Propionibacteriales</taxon>
        <taxon>Propionibacteriaceae</taxon>
        <taxon>Tessaracoccus</taxon>
    </lineage>
</organism>
<dbReference type="Proteomes" id="UP000317638">
    <property type="component" value="Unassembled WGS sequence"/>
</dbReference>
<feature type="domain" description="DNA topoisomerase IB N-terminal" evidence="8">
    <location>
        <begin position="22"/>
        <end position="69"/>
    </location>
</feature>
<proteinExistence type="inferred from homology"/>
<keyword evidence="4" id="KW-0799">Topoisomerase</keyword>
<evidence type="ECO:0000256" key="2">
    <source>
        <dbReference type="ARBA" id="ARBA00006645"/>
    </source>
</evidence>
<protein>
    <recommendedName>
        <fullName evidence="3">DNA topoisomerase</fullName>
        <ecNumber evidence="3">5.6.2.1</ecNumber>
    </recommendedName>
</protein>
<dbReference type="EC" id="5.6.2.1" evidence="3"/>
<dbReference type="Pfam" id="PF01028">
    <property type="entry name" value="Topoisom_I"/>
    <property type="match status" value="1"/>
</dbReference>
<dbReference type="InterPro" id="IPR013500">
    <property type="entry name" value="TopoI_cat_euk"/>
</dbReference>
<dbReference type="InterPro" id="IPR014711">
    <property type="entry name" value="TopoI_cat_a-hlx-sub_euk"/>
</dbReference>
<evidence type="ECO:0000259" key="7">
    <source>
        <dbReference type="Pfam" id="PF01028"/>
    </source>
</evidence>
<dbReference type="PANTHER" id="PTHR10290:SF3">
    <property type="entry name" value="DNA TOPOISOMERASE 1"/>
    <property type="match status" value="1"/>
</dbReference>
<sequence>MTRLRRVDPAMPGWTRRRAGKGFSYLDADGRRLPEEDVERIRSLAIPPAWTDVWICPVENGHLQATGTDDAGRRQYLYHPDWRGKRDREKFEKITAAAEHLPRARRQISKDIAGDGMGLERACATAARLLDVGYFRIGNDAYADANGSFGLTTLERRHVRRRGDSLVFSFEGKSGIAHTVVVDDAAAVAALEVMRSRRTEDQRLLAHKGAGHWRPLTSGDVNAYLSELFDGTVTAKDFRTWHATVIAAEVLALTEEPGDSKASRQRAIKQAVLETSNYLGNTAAIARNSYIDPRVITQYEAGNTIKEAATKRHRTPTARQAALERALLELLA</sequence>
<dbReference type="InterPro" id="IPR011010">
    <property type="entry name" value="DNA_brk_join_enz"/>
</dbReference>
<comment type="catalytic activity">
    <reaction evidence="1">
        <text>ATP-independent breakage of single-stranded DNA, followed by passage and rejoining.</text>
        <dbReference type="EC" id="5.6.2.1"/>
    </reaction>
</comment>
<keyword evidence="10" id="KW-1185">Reference proteome</keyword>